<keyword evidence="2" id="KW-0418">Kinase</keyword>
<evidence type="ECO:0000259" key="1">
    <source>
        <dbReference type="Pfam" id="PF06580"/>
    </source>
</evidence>
<dbReference type="Pfam" id="PF06580">
    <property type="entry name" value="His_kinase"/>
    <property type="match status" value="1"/>
</dbReference>
<name>A0A1G6WWC3_9SPHI</name>
<dbReference type="PANTHER" id="PTHR34220:SF7">
    <property type="entry name" value="SENSOR HISTIDINE KINASE YPDA"/>
    <property type="match status" value="1"/>
</dbReference>
<evidence type="ECO:0000313" key="3">
    <source>
        <dbReference type="Proteomes" id="UP000199455"/>
    </source>
</evidence>
<gene>
    <name evidence="2" type="ORF">SAMN04488024_107146</name>
</gene>
<dbReference type="RefSeq" id="WP_090770372.1">
    <property type="nucleotide sequence ID" value="NZ_FMZH01000007.1"/>
</dbReference>
<accession>A0A1G6WWC3</accession>
<dbReference type="InterPro" id="IPR050640">
    <property type="entry name" value="Bact_2-comp_sensor_kinase"/>
</dbReference>
<proteinExistence type="predicted"/>
<dbReference type="AlphaFoldDB" id="A0A1G6WWC3"/>
<protein>
    <submittedName>
        <fullName evidence="2">Histidine kinase</fullName>
    </submittedName>
</protein>
<reference evidence="3" key="1">
    <citation type="submission" date="2016-10" db="EMBL/GenBank/DDBJ databases">
        <authorList>
            <person name="Varghese N."/>
            <person name="Submissions S."/>
        </authorList>
    </citation>
    <scope>NUCLEOTIDE SEQUENCE [LARGE SCALE GENOMIC DNA]</scope>
    <source>
        <strain evidence="3">DSM 18609</strain>
    </source>
</reference>
<dbReference type="GO" id="GO:0000155">
    <property type="term" value="F:phosphorelay sensor kinase activity"/>
    <property type="evidence" value="ECO:0007669"/>
    <property type="project" value="InterPro"/>
</dbReference>
<dbReference type="STRING" id="390242.SAMN04488024_107146"/>
<keyword evidence="3" id="KW-1185">Reference proteome</keyword>
<organism evidence="2 3">
    <name type="scientific">Pedobacter soli</name>
    <dbReference type="NCBI Taxonomy" id="390242"/>
    <lineage>
        <taxon>Bacteria</taxon>
        <taxon>Pseudomonadati</taxon>
        <taxon>Bacteroidota</taxon>
        <taxon>Sphingobacteriia</taxon>
        <taxon>Sphingobacteriales</taxon>
        <taxon>Sphingobacteriaceae</taxon>
        <taxon>Pedobacter</taxon>
    </lineage>
</organism>
<feature type="domain" description="Signal transduction histidine kinase internal region" evidence="1">
    <location>
        <begin position="171"/>
        <end position="252"/>
    </location>
</feature>
<dbReference type="EMBL" id="FMZH01000007">
    <property type="protein sequence ID" value="SDD70250.1"/>
    <property type="molecule type" value="Genomic_DNA"/>
</dbReference>
<dbReference type="PANTHER" id="PTHR34220">
    <property type="entry name" value="SENSOR HISTIDINE KINASE YPDA"/>
    <property type="match status" value="1"/>
</dbReference>
<keyword evidence="2" id="KW-0808">Transferase</keyword>
<dbReference type="GO" id="GO:0016020">
    <property type="term" value="C:membrane"/>
    <property type="evidence" value="ECO:0007669"/>
    <property type="project" value="InterPro"/>
</dbReference>
<dbReference type="Proteomes" id="UP000199455">
    <property type="component" value="Unassembled WGS sequence"/>
</dbReference>
<dbReference type="InterPro" id="IPR010559">
    <property type="entry name" value="Sig_transdc_His_kin_internal"/>
</dbReference>
<evidence type="ECO:0000313" key="2">
    <source>
        <dbReference type="EMBL" id="SDD70250.1"/>
    </source>
</evidence>
<sequence>MTKKISEWIKTQKIHLIGWSLFIFFEITLVGLAAGAFGKPLNYVLHYILNIVLFYTNAHLVLMLSFRKKKYAVSRLIMLMLIQVAVYIVCRSFLNYSLSDAVKSFDIPTVLKNYRSFFQSLWRGLFFIGLSCFYYLFITYKAERTAREEAERQKLLEEIRSKNKENELRTAKYDYLRAQINPHLLFNTLSFLYDSIRKHNESAGDAVMRLSELMRFSLDTRESNNQYPKLGEEIDQIENLIKLNNVRKDNKLFFQTNLIGGVREFKFIPLVIITLVENMFKHGKLLEKDHPGILEIKLTEKIFSVTTKNLINTKLNRSGFNTGMDNIVKRMELAYGNSYSLTFGADEKNYFNVEFTLKR</sequence>